<gene>
    <name evidence="2" type="ORF">BJX66DRAFT_58395</name>
</gene>
<feature type="domain" description="Methyltransferase" evidence="1">
    <location>
        <begin position="74"/>
        <end position="190"/>
    </location>
</feature>
<name>A0ABR4FR56_9EURO</name>
<sequence>MLTRRLLGSILRSSNAYRFAMSSPRFAQPVRHKSNYLLSAVETHESQRLDIQHRMNLHMLNQRMLHPEIPKNLDHVADVATGNGTWIFDLIKYRKENSGSTDTKYHGFDISVSLFPKPDAIETLNIDFSTQNFYQLFPEEHAGKYDLVHARHLSLTIRGAEDLKLAMQNISSLLKPGGYLQLEEYDYQTQIDNCPPAYMTATWHIIFDWVKNSGYSLDFPDDVHNTIASLGLEIIDKKQHSTKGLPFCEDHRLTLLYAFYTGVPRMCWKSKGKSDEEIEKIIERCLEEWEEGVLVDYFLTQIIARKPVEAAA</sequence>
<evidence type="ECO:0000313" key="3">
    <source>
        <dbReference type="Proteomes" id="UP001610563"/>
    </source>
</evidence>
<keyword evidence="3" id="KW-1185">Reference proteome</keyword>
<dbReference type="SUPFAM" id="SSF53335">
    <property type="entry name" value="S-adenosyl-L-methionine-dependent methyltransferases"/>
    <property type="match status" value="1"/>
</dbReference>
<reference evidence="2 3" key="1">
    <citation type="submission" date="2024-07" db="EMBL/GenBank/DDBJ databases">
        <title>Section-level genome sequencing and comparative genomics of Aspergillus sections Usti and Cavernicolus.</title>
        <authorList>
            <consortium name="Lawrence Berkeley National Laboratory"/>
            <person name="Nybo J.L."/>
            <person name="Vesth T.C."/>
            <person name="Theobald S."/>
            <person name="Frisvad J.C."/>
            <person name="Larsen T.O."/>
            <person name="Kjaerboelling I."/>
            <person name="Rothschild-Mancinelli K."/>
            <person name="Lyhne E.K."/>
            <person name="Kogle M.E."/>
            <person name="Barry K."/>
            <person name="Clum A."/>
            <person name="Na H."/>
            <person name="Ledsgaard L."/>
            <person name="Lin J."/>
            <person name="Lipzen A."/>
            <person name="Kuo A."/>
            <person name="Riley R."/>
            <person name="Mondo S."/>
            <person name="Labutti K."/>
            <person name="Haridas S."/>
            <person name="Pangalinan J."/>
            <person name="Salamov A.A."/>
            <person name="Simmons B.A."/>
            <person name="Magnuson J.K."/>
            <person name="Chen J."/>
            <person name="Drula E."/>
            <person name="Henrissat B."/>
            <person name="Wiebenga A."/>
            <person name="Lubbers R.J."/>
            <person name="Gomes A.C."/>
            <person name="Makela M.R."/>
            <person name="Stajich J."/>
            <person name="Grigoriev I.V."/>
            <person name="Mortensen U.H."/>
            <person name="De Vries R.P."/>
            <person name="Baker S.E."/>
            <person name="Andersen M.R."/>
        </authorList>
    </citation>
    <scope>NUCLEOTIDE SEQUENCE [LARGE SCALE GENOMIC DNA]</scope>
    <source>
        <strain evidence="2 3">CBS 209.92</strain>
    </source>
</reference>
<dbReference type="Pfam" id="PF13847">
    <property type="entry name" value="Methyltransf_31"/>
    <property type="match status" value="1"/>
</dbReference>
<protein>
    <recommendedName>
        <fullName evidence="1">Methyltransferase domain-containing protein</fullName>
    </recommendedName>
</protein>
<comment type="caution">
    <text evidence="2">The sequence shown here is derived from an EMBL/GenBank/DDBJ whole genome shotgun (WGS) entry which is preliminary data.</text>
</comment>
<dbReference type="InterPro" id="IPR025714">
    <property type="entry name" value="Methyltranfer_dom"/>
</dbReference>
<evidence type="ECO:0000313" key="2">
    <source>
        <dbReference type="EMBL" id="KAL2785503.1"/>
    </source>
</evidence>
<dbReference type="Gene3D" id="3.40.50.150">
    <property type="entry name" value="Vaccinia Virus protein VP39"/>
    <property type="match status" value="1"/>
</dbReference>
<evidence type="ECO:0000259" key="1">
    <source>
        <dbReference type="Pfam" id="PF13847"/>
    </source>
</evidence>
<dbReference type="EMBL" id="JBFTWV010000142">
    <property type="protein sequence ID" value="KAL2785503.1"/>
    <property type="molecule type" value="Genomic_DNA"/>
</dbReference>
<dbReference type="PANTHER" id="PTHR43591">
    <property type="entry name" value="METHYLTRANSFERASE"/>
    <property type="match status" value="1"/>
</dbReference>
<proteinExistence type="predicted"/>
<dbReference type="CDD" id="cd02440">
    <property type="entry name" value="AdoMet_MTases"/>
    <property type="match status" value="1"/>
</dbReference>
<dbReference type="Proteomes" id="UP001610563">
    <property type="component" value="Unassembled WGS sequence"/>
</dbReference>
<accession>A0ABR4FR56</accession>
<dbReference type="InterPro" id="IPR029063">
    <property type="entry name" value="SAM-dependent_MTases_sf"/>
</dbReference>
<dbReference type="PANTHER" id="PTHR43591:SF50">
    <property type="entry name" value="METHYLTRANSFERASE DOMAIN-CONTAINING PROTEIN-RELATED"/>
    <property type="match status" value="1"/>
</dbReference>
<organism evidence="2 3">
    <name type="scientific">Aspergillus keveii</name>
    <dbReference type="NCBI Taxonomy" id="714993"/>
    <lineage>
        <taxon>Eukaryota</taxon>
        <taxon>Fungi</taxon>
        <taxon>Dikarya</taxon>
        <taxon>Ascomycota</taxon>
        <taxon>Pezizomycotina</taxon>
        <taxon>Eurotiomycetes</taxon>
        <taxon>Eurotiomycetidae</taxon>
        <taxon>Eurotiales</taxon>
        <taxon>Aspergillaceae</taxon>
        <taxon>Aspergillus</taxon>
        <taxon>Aspergillus subgen. Nidulantes</taxon>
    </lineage>
</organism>